<organism evidence="2 3">
    <name type="scientific">Pleurodeles waltl</name>
    <name type="common">Iberian ribbed newt</name>
    <dbReference type="NCBI Taxonomy" id="8319"/>
    <lineage>
        <taxon>Eukaryota</taxon>
        <taxon>Metazoa</taxon>
        <taxon>Chordata</taxon>
        <taxon>Craniata</taxon>
        <taxon>Vertebrata</taxon>
        <taxon>Euteleostomi</taxon>
        <taxon>Amphibia</taxon>
        <taxon>Batrachia</taxon>
        <taxon>Caudata</taxon>
        <taxon>Salamandroidea</taxon>
        <taxon>Salamandridae</taxon>
        <taxon>Pleurodelinae</taxon>
        <taxon>Pleurodeles</taxon>
    </lineage>
</organism>
<dbReference type="InterPro" id="IPR031390">
    <property type="entry name" value="OFCC1"/>
</dbReference>
<gene>
    <name evidence="2" type="ORF">NDU88_004418</name>
</gene>
<keyword evidence="3" id="KW-1185">Reference proteome</keyword>
<name>A0AAV7VK79_PLEWA</name>
<reference evidence="2" key="1">
    <citation type="journal article" date="2022" name="bioRxiv">
        <title>Sequencing and chromosome-scale assembly of the giantPleurodeles waltlgenome.</title>
        <authorList>
            <person name="Brown T."/>
            <person name="Elewa A."/>
            <person name="Iarovenko S."/>
            <person name="Subramanian E."/>
            <person name="Araus A.J."/>
            <person name="Petzold A."/>
            <person name="Susuki M."/>
            <person name="Suzuki K.-i.T."/>
            <person name="Hayashi T."/>
            <person name="Toyoda A."/>
            <person name="Oliveira C."/>
            <person name="Osipova E."/>
            <person name="Leigh N.D."/>
            <person name="Simon A."/>
            <person name="Yun M.H."/>
        </authorList>
    </citation>
    <scope>NUCLEOTIDE SEQUENCE</scope>
    <source>
        <strain evidence="2">20211129_DDA</strain>
        <tissue evidence="2">Liver</tissue>
    </source>
</reference>
<proteinExistence type="predicted"/>
<dbReference type="PANTHER" id="PTHR33862">
    <property type="entry name" value="OROFACIAL CLEFT 1 CANDIDATE GENE 1 PROTEIN"/>
    <property type="match status" value="1"/>
</dbReference>
<dbReference type="EMBL" id="JANPWB010000003">
    <property type="protein sequence ID" value="KAJ1200595.1"/>
    <property type="molecule type" value="Genomic_DNA"/>
</dbReference>
<dbReference type="AlphaFoldDB" id="A0AAV7VK79"/>
<evidence type="ECO:0000313" key="3">
    <source>
        <dbReference type="Proteomes" id="UP001066276"/>
    </source>
</evidence>
<feature type="region of interest" description="Disordered" evidence="1">
    <location>
        <begin position="106"/>
        <end position="137"/>
    </location>
</feature>
<dbReference type="Proteomes" id="UP001066276">
    <property type="component" value="Chromosome 2_1"/>
</dbReference>
<evidence type="ECO:0000313" key="2">
    <source>
        <dbReference type="EMBL" id="KAJ1200595.1"/>
    </source>
</evidence>
<comment type="caution">
    <text evidence="2">The sequence shown here is derived from an EMBL/GenBank/DDBJ whole genome shotgun (WGS) entry which is preliminary data.</text>
</comment>
<dbReference type="PANTHER" id="PTHR33862:SF3">
    <property type="entry name" value="OROFACIAL CLEFT 1 CANDIDATE GENE 1 PROTEIN"/>
    <property type="match status" value="1"/>
</dbReference>
<evidence type="ECO:0000256" key="1">
    <source>
        <dbReference type="SAM" id="MobiDB-lite"/>
    </source>
</evidence>
<protein>
    <submittedName>
        <fullName evidence="2">Uncharacterized protein</fullName>
    </submittedName>
</protein>
<sequence length="137" mass="15573">MDSQDSCVSERPVIVNKARALYKETEDEALPSYAEQFEKDARHDMILLGSLSLEQGKRHEEESSQKKTDILQKEINLALKKAERQLLKAASARQAEMTAKYGDLQEVEPASNGRKVPSWKVRASKQRTPIRLQMSTE</sequence>
<accession>A0AAV7VK79</accession>